<evidence type="ECO:0000313" key="7">
    <source>
        <dbReference type="Proteomes" id="UP001420932"/>
    </source>
</evidence>
<proteinExistence type="inferred from homology"/>
<evidence type="ECO:0000259" key="5">
    <source>
        <dbReference type="Pfam" id="PF26168"/>
    </source>
</evidence>
<reference evidence="6 7" key="1">
    <citation type="submission" date="2024-01" db="EMBL/GenBank/DDBJ databases">
        <title>Genome assemblies of Stephania.</title>
        <authorList>
            <person name="Yang L."/>
        </authorList>
    </citation>
    <scope>NUCLEOTIDE SEQUENCE [LARGE SCALE GENOMIC DNA]</scope>
    <source>
        <strain evidence="6">YNDBR</strain>
        <tissue evidence="6">Leaf</tissue>
    </source>
</reference>
<dbReference type="InterPro" id="IPR035595">
    <property type="entry name" value="UDP_glycos_trans_CS"/>
</dbReference>
<dbReference type="EC" id="2.4.1.-" evidence="4"/>
<dbReference type="Pfam" id="PF26168">
    <property type="entry name" value="Glyco_transf_N"/>
    <property type="match status" value="1"/>
</dbReference>
<evidence type="ECO:0000256" key="3">
    <source>
        <dbReference type="RuleBase" id="RU003718"/>
    </source>
</evidence>
<keyword evidence="2 3" id="KW-0808">Transferase</keyword>
<comment type="similarity">
    <text evidence="1 3">Belongs to the UDP-glycosyltransferase family.</text>
</comment>
<dbReference type="Gene3D" id="3.40.50.2000">
    <property type="entry name" value="Glycogen Phosphorylase B"/>
    <property type="match status" value="2"/>
</dbReference>
<dbReference type="Pfam" id="PF00201">
    <property type="entry name" value="UDPGT"/>
    <property type="match status" value="1"/>
</dbReference>
<organism evidence="6 7">
    <name type="scientific">Stephania yunnanensis</name>
    <dbReference type="NCBI Taxonomy" id="152371"/>
    <lineage>
        <taxon>Eukaryota</taxon>
        <taxon>Viridiplantae</taxon>
        <taxon>Streptophyta</taxon>
        <taxon>Embryophyta</taxon>
        <taxon>Tracheophyta</taxon>
        <taxon>Spermatophyta</taxon>
        <taxon>Magnoliopsida</taxon>
        <taxon>Ranunculales</taxon>
        <taxon>Menispermaceae</taxon>
        <taxon>Menispermoideae</taxon>
        <taxon>Cissampelideae</taxon>
        <taxon>Stephania</taxon>
    </lineage>
</organism>
<keyword evidence="7" id="KW-1185">Reference proteome</keyword>
<dbReference type="PROSITE" id="PS00375">
    <property type="entry name" value="UDPGT"/>
    <property type="match status" value="1"/>
</dbReference>
<dbReference type="Proteomes" id="UP001420932">
    <property type="component" value="Unassembled WGS sequence"/>
</dbReference>
<dbReference type="FunFam" id="3.40.50.2000:FF:000055">
    <property type="entry name" value="Glycosyltransferase"/>
    <property type="match status" value="1"/>
</dbReference>
<dbReference type="PANTHER" id="PTHR11926">
    <property type="entry name" value="GLUCOSYL/GLUCURONOSYL TRANSFERASES"/>
    <property type="match status" value="1"/>
</dbReference>
<dbReference type="CDD" id="cd03784">
    <property type="entry name" value="GT1_Gtf-like"/>
    <property type="match status" value="1"/>
</dbReference>
<keyword evidence="3" id="KW-0328">Glycosyltransferase</keyword>
<dbReference type="GO" id="GO:0080043">
    <property type="term" value="F:quercetin 3-O-glucosyltransferase activity"/>
    <property type="evidence" value="ECO:0007669"/>
    <property type="project" value="TreeGrafter"/>
</dbReference>
<dbReference type="SUPFAM" id="SSF53756">
    <property type="entry name" value="UDP-Glycosyltransferase/glycogen phosphorylase"/>
    <property type="match status" value="1"/>
</dbReference>
<dbReference type="InterPro" id="IPR002213">
    <property type="entry name" value="UDP_glucos_trans"/>
</dbReference>
<dbReference type="GO" id="GO:0080044">
    <property type="term" value="F:quercetin 7-O-glucosyltransferase activity"/>
    <property type="evidence" value="ECO:0007669"/>
    <property type="project" value="TreeGrafter"/>
</dbReference>
<comment type="caution">
    <text evidence="6">The sequence shown here is derived from an EMBL/GenBank/DDBJ whole genome shotgun (WGS) entry which is preliminary data.</text>
</comment>
<dbReference type="FunFam" id="3.40.50.2000:FF:000027">
    <property type="entry name" value="Glycosyltransferase"/>
    <property type="match status" value="1"/>
</dbReference>
<evidence type="ECO:0000256" key="4">
    <source>
        <dbReference type="RuleBase" id="RU362057"/>
    </source>
</evidence>
<evidence type="ECO:0000256" key="1">
    <source>
        <dbReference type="ARBA" id="ARBA00009995"/>
    </source>
</evidence>
<dbReference type="PANTHER" id="PTHR11926:SF774">
    <property type="entry name" value="UDP-GLYCOSYLTRANSFERASE 85A1-RELATED"/>
    <property type="match status" value="1"/>
</dbReference>
<feature type="domain" description="Glycosyltransferase N-terminal" evidence="5">
    <location>
        <begin position="16"/>
        <end position="63"/>
    </location>
</feature>
<name>A0AAP0LJ99_9MAGN</name>
<dbReference type="EMBL" id="JBBNAF010000001">
    <property type="protein sequence ID" value="KAK9170039.1"/>
    <property type="molecule type" value="Genomic_DNA"/>
</dbReference>
<accession>A0AAP0LJ99</accession>
<gene>
    <name evidence="6" type="ORF">Syun_002179</name>
</gene>
<dbReference type="InterPro" id="IPR058980">
    <property type="entry name" value="Glyco_transf_N"/>
</dbReference>
<evidence type="ECO:0000256" key="2">
    <source>
        <dbReference type="ARBA" id="ARBA00022679"/>
    </source>
</evidence>
<protein>
    <recommendedName>
        <fullName evidence="4">Glycosyltransferase</fullName>
        <ecNumber evidence="4">2.4.1.-</ecNumber>
    </recommendedName>
</protein>
<sequence length="502" mass="56825">MGSLGVGENSNNKPHVVCIPYPAQGHINPMFMLAKLLHHKGFHITFVNTEYNHKRLMKSRGPDSVEGLPDFRFETIPDGLPPTDNDDITQDIPTLCYYTSQTCLGPFRGLANKLNHTNPITCMVSDSIMSFSLEVSEELGIPHVFFWTASACGLMGYWHYPDLFQRGLAPLEDSSYLTNGYLETPIDWIPGLKDVRLKDIPNFIWTTNPDEFIPQYVMTELSRAHRATAIIINTFEDLERDIVDAIRSILKPPVYTIGSLHSLLKLNIPERSPVASIASNLWKEDTECLDWLDSNPPNSVVYVNFGSITVMSPQQLVEFAWGLANSNQSFLWVIRPDLVTGDSAILPPEFSTITKERSMLAEWCPQERVLEHPSLGGFLTHCGWNSTIESICSGVPMICWPFFAEQQMNCRYLCRHWGVGMEIDSNVKREEVERLVRELMGGEKGMEMKKRAVEWKERAHAAVSDGGTSRANFATLIHDVIMSSKNKEINRMYLFNLFVCVL</sequence>
<dbReference type="AlphaFoldDB" id="A0AAP0LJ99"/>
<evidence type="ECO:0000313" key="6">
    <source>
        <dbReference type="EMBL" id="KAK9170039.1"/>
    </source>
</evidence>